<protein>
    <submittedName>
        <fullName evidence="1">Uncharacterized protein</fullName>
    </submittedName>
</protein>
<name>A0A7H0Y2V3_9BACL</name>
<dbReference type="EMBL" id="CP061172">
    <property type="protein sequence ID" value="QNR65411.1"/>
    <property type="molecule type" value="Genomic_DNA"/>
</dbReference>
<dbReference type="Proteomes" id="UP000516384">
    <property type="component" value="Chromosome"/>
</dbReference>
<proteinExistence type="predicted"/>
<dbReference type="RefSeq" id="WP_190297311.1">
    <property type="nucleotide sequence ID" value="NZ_CP061172.1"/>
</dbReference>
<evidence type="ECO:0000313" key="1">
    <source>
        <dbReference type="EMBL" id="QNR65411.1"/>
    </source>
</evidence>
<dbReference type="AlphaFoldDB" id="A0A7H0Y2V3"/>
<organism evidence="1 2">
    <name type="scientific">Paenibacillus peoriae</name>
    <dbReference type="NCBI Taxonomy" id="59893"/>
    <lineage>
        <taxon>Bacteria</taxon>
        <taxon>Bacillati</taxon>
        <taxon>Bacillota</taxon>
        <taxon>Bacilli</taxon>
        <taxon>Bacillales</taxon>
        <taxon>Paenibacillaceae</taxon>
        <taxon>Paenibacillus</taxon>
    </lineage>
</organism>
<evidence type="ECO:0000313" key="2">
    <source>
        <dbReference type="Proteomes" id="UP000516384"/>
    </source>
</evidence>
<gene>
    <name evidence="1" type="ORF">IAQ67_16075</name>
</gene>
<reference evidence="1 2" key="1">
    <citation type="submission" date="2020-09" db="EMBL/GenBank/DDBJ databases">
        <title>Characterization of Paenibacillus peoriae strain ZF390 with broad-spectrum antimicrobial activity as a potential biocontrol agent.</title>
        <authorList>
            <person name="Li L."/>
            <person name="Zhao Y."/>
            <person name="Li B."/>
            <person name="Xie X."/>
        </authorList>
    </citation>
    <scope>NUCLEOTIDE SEQUENCE [LARGE SCALE GENOMIC DNA]</scope>
    <source>
        <strain evidence="1 2">ZF390</strain>
    </source>
</reference>
<sequence length="71" mass="8714">MNEQKYDIQLVSTNQHSEFYFYTSHEELQEYLDETLKVTVKEFLQVYNPQQSRNFLEWIKSRSNRETKSES</sequence>
<accession>A0A7H0Y2V3</accession>